<dbReference type="InterPro" id="IPR027387">
    <property type="entry name" value="Cytb/b6-like_sf"/>
</dbReference>
<dbReference type="Pfam" id="PF00032">
    <property type="entry name" value="Cytochrom_B_C"/>
    <property type="match status" value="1"/>
</dbReference>
<keyword evidence="5 10" id="KW-0479">Metal-binding</keyword>
<keyword evidence="15" id="KW-1185">Reference proteome</keyword>
<evidence type="ECO:0000259" key="13">
    <source>
        <dbReference type="PROSITE" id="PS51007"/>
    </source>
</evidence>
<evidence type="ECO:0000313" key="14">
    <source>
        <dbReference type="EMBL" id="KEQ26069.1"/>
    </source>
</evidence>
<accession>A0A081P5U6</accession>
<dbReference type="InterPro" id="IPR036150">
    <property type="entry name" value="Cyt_b/b6_C_sf"/>
</dbReference>
<dbReference type="PANTHER" id="PTHR37823">
    <property type="entry name" value="CYTOCHROME C-553-LIKE"/>
    <property type="match status" value="1"/>
</dbReference>
<keyword evidence="4 11" id="KW-0812">Transmembrane</keyword>
<comment type="caution">
    <text evidence="14">The sequence shown here is derived from an EMBL/GenBank/DDBJ whole genome shotgun (WGS) entry which is preliminary data.</text>
</comment>
<dbReference type="GO" id="GO:0046872">
    <property type="term" value="F:metal ion binding"/>
    <property type="evidence" value="ECO:0007669"/>
    <property type="project" value="UniProtKB-KW"/>
</dbReference>
<keyword evidence="9 11" id="KW-0472">Membrane</keyword>
<feature type="transmembrane region" description="Helical" evidence="11">
    <location>
        <begin position="50"/>
        <end position="69"/>
    </location>
</feature>
<evidence type="ECO:0000256" key="1">
    <source>
        <dbReference type="ARBA" id="ARBA00004141"/>
    </source>
</evidence>
<keyword evidence="2" id="KW-0813">Transport</keyword>
<dbReference type="PANTHER" id="PTHR37823:SF4">
    <property type="entry name" value="MENAQUINOL-CYTOCHROME C REDUCTASE CYTOCHROME B_C SUBUNIT"/>
    <property type="match status" value="1"/>
</dbReference>
<keyword evidence="8 10" id="KW-0408">Iron</keyword>
<dbReference type="RefSeq" id="WP_036680611.1">
    <property type="nucleotide sequence ID" value="NZ_FYEP01000018.1"/>
</dbReference>
<dbReference type="SUPFAM" id="SSF81648">
    <property type="entry name" value="a domain/subunit of cytochrome bc1 complex (Ubiquinol-cytochrome c reductase)"/>
    <property type="match status" value="1"/>
</dbReference>
<feature type="domain" description="Cytochrome c" evidence="13">
    <location>
        <begin position="211"/>
        <end position="295"/>
    </location>
</feature>
<dbReference type="SUPFAM" id="SSF46626">
    <property type="entry name" value="Cytochrome c"/>
    <property type="match status" value="1"/>
</dbReference>
<dbReference type="InterPro" id="IPR036909">
    <property type="entry name" value="Cyt_c-like_dom_sf"/>
</dbReference>
<dbReference type="GO" id="GO:0016020">
    <property type="term" value="C:membrane"/>
    <property type="evidence" value="ECO:0007669"/>
    <property type="project" value="UniProtKB-SubCell"/>
</dbReference>
<dbReference type="Gene3D" id="1.20.810.10">
    <property type="entry name" value="Cytochrome Bc1 Complex, Chain C"/>
    <property type="match status" value="1"/>
</dbReference>
<dbReference type="GO" id="GO:0016491">
    <property type="term" value="F:oxidoreductase activity"/>
    <property type="evidence" value="ECO:0007669"/>
    <property type="project" value="InterPro"/>
</dbReference>
<evidence type="ECO:0000256" key="6">
    <source>
        <dbReference type="ARBA" id="ARBA00022982"/>
    </source>
</evidence>
<dbReference type="eggNOG" id="COG2010">
    <property type="taxonomic scope" value="Bacteria"/>
</dbReference>
<evidence type="ECO:0000313" key="15">
    <source>
        <dbReference type="Proteomes" id="UP000028123"/>
    </source>
</evidence>
<proteinExistence type="predicted"/>
<dbReference type="InterPro" id="IPR005798">
    <property type="entry name" value="Cyt_b/b6_C"/>
</dbReference>
<evidence type="ECO:0000256" key="10">
    <source>
        <dbReference type="PROSITE-ProRule" id="PRU00433"/>
    </source>
</evidence>
<gene>
    <name evidence="14" type="ORF">ET33_36415</name>
</gene>
<evidence type="ECO:0000256" key="8">
    <source>
        <dbReference type="ARBA" id="ARBA00023004"/>
    </source>
</evidence>
<dbReference type="Proteomes" id="UP000028123">
    <property type="component" value="Unassembled WGS sequence"/>
</dbReference>
<sequence>MAHGHKTDEKIVYVGDSRVRAKSSRMIPQDYSAYPGKSEVFIPNFLLKEWMVGVVVLVGILTLVMSEAAPLGYPADPTNTQFIPMPDWYFLFMYQLLKYPYTSNHFVVLGTVGVPGILFGGLLLAPFLDTGKERRFYKRPIASALMFLSLTAVTYLTYTSWHHYQLELKEKNVIPEHIKREEEMHANKGKAGGEGGGGAKKPAAQAAAIVAPDDPAAAIYQKSTCLSCHGGELKGMPSAKIPALRGVGDKHSKDEILGIIKKGQGSMPAQYDANISKGLTEADIDKLADWLSKQKASK</sequence>
<dbReference type="GO" id="GO:0009055">
    <property type="term" value="F:electron transfer activity"/>
    <property type="evidence" value="ECO:0007669"/>
    <property type="project" value="InterPro"/>
</dbReference>
<keyword evidence="6" id="KW-0249">Electron transport</keyword>
<evidence type="ECO:0000256" key="9">
    <source>
        <dbReference type="ARBA" id="ARBA00023136"/>
    </source>
</evidence>
<evidence type="ECO:0000259" key="12">
    <source>
        <dbReference type="PROSITE" id="PS51003"/>
    </source>
</evidence>
<name>A0A081P5U6_9BACL</name>
<keyword evidence="7 11" id="KW-1133">Transmembrane helix</keyword>
<dbReference type="GO" id="GO:0020037">
    <property type="term" value="F:heme binding"/>
    <property type="evidence" value="ECO:0007669"/>
    <property type="project" value="InterPro"/>
</dbReference>
<reference evidence="14 15" key="1">
    <citation type="submission" date="2014-06" db="EMBL/GenBank/DDBJ databases">
        <title>Draft genome sequence of Paenibacillus sp. MSt1.</title>
        <authorList>
            <person name="Aw Y.K."/>
            <person name="Ong K.S."/>
            <person name="Gan H.M."/>
            <person name="Lee S.M."/>
        </authorList>
    </citation>
    <scope>NUCLEOTIDE SEQUENCE [LARGE SCALE GENOMIC DNA]</scope>
    <source>
        <strain evidence="14 15">MSt1</strain>
    </source>
</reference>
<evidence type="ECO:0000256" key="4">
    <source>
        <dbReference type="ARBA" id="ARBA00022692"/>
    </source>
</evidence>
<evidence type="ECO:0000256" key="5">
    <source>
        <dbReference type="ARBA" id="ARBA00022723"/>
    </source>
</evidence>
<dbReference type="Pfam" id="PF13442">
    <property type="entry name" value="Cytochrome_CBB3"/>
    <property type="match status" value="1"/>
</dbReference>
<evidence type="ECO:0000256" key="2">
    <source>
        <dbReference type="ARBA" id="ARBA00022448"/>
    </source>
</evidence>
<dbReference type="eggNOG" id="COG1290">
    <property type="taxonomic scope" value="Bacteria"/>
</dbReference>
<protein>
    <submittedName>
        <fullName evidence="14">Menaquinol-cytochrome C reductase</fullName>
    </submittedName>
</protein>
<comment type="subcellular location">
    <subcellularLocation>
        <location evidence="1">Membrane</location>
        <topology evidence="1">Multi-pass membrane protein</topology>
    </subcellularLocation>
</comment>
<organism evidence="14 15">
    <name type="scientific">Paenibacillus tyrfis</name>
    <dbReference type="NCBI Taxonomy" id="1501230"/>
    <lineage>
        <taxon>Bacteria</taxon>
        <taxon>Bacillati</taxon>
        <taxon>Bacillota</taxon>
        <taxon>Bacilli</taxon>
        <taxon>Bacillales</taxon>
        <taxon>Paenibacillaceae</taxon>
        <taxon>Paenibacillus</taxon>
    </lineage>
</organism>
<evidence type="ECO:0000256" key="7">
    <source>
        <dbReference type="ARBA" id="ARBA00022989"/>
    </source>
</evidence>
<feature type="transmembrane region" description="Helical" evidence="11">
    <location>
        <begin position="140"/>
        <end position="161"/>
    </location>
</feature>
<keyword evidence="3 10" id="KW-0349">Heme</keyword>
<dbReference type="Gene3D" id="1.10.760.10">
    <property type="entry name" value="Cytochrome c-like domain"/>
    <property type="match status" value="1"/>
</dbReference>
<evidence type="ECO:0000256" key="11">
    <source>
        <dbReference type="SAM" id="Phobius"/>
    </source>
</evidence>
<evidence type="ECO:0000256" key="3">
    <source>
        <dbReference type="ARBA" id="ARBA00022617"/>
    </source>
</evidence>
<dbReference type="InterPro" id="IPR009056">
    <property type="entry name" value="Cyt_c-like_dom"/>
</dbReference>
<dbReference type="InterPro" id="IPR051811">
    <property type="entry name" value="Cytochrome_c550/c551-like"/>
</dbReference>
<dbReference type="EMBL" id="JNVM01000008">
    <property type="protein sequence ID" value="KEQ26069.1"/>
    <property type="molecule type" value="Genomic_DNA"/>
</dbReference>
<feature type="transmembrane region" description="Helical" evidence="11">
    <location>
        <begin position="106"/>
        <end position="128"/>
    </location>
</feature>
<dbReference type="PROSITE" id="PS51003">
    <property type="entry name" value="CYTB_CTER"/>
    <property type="match status" value="1"/>
</dbReference>
<dbReference type="PROSITE" id="PS51007">
    <property type="entry name" value="CYTC"/>
    <property type="match status" value="1"/>
</dbReference>
<feature type="domain" description="Cytochrome b/b6 C-terminal region profile" evidence="12">
    <location>
        <begin position="31"/>
        <end position="158"/>
    </location>
</feature>
<dbReference type="OrthoDB" id="2380469at2"/>
<dbReference type="AlphaFoldDB" id="A0A081P5U6"/>